<gene>
    <name evidence="1" type="ORF">MSG28_015924</name>
</gene>
<accession>A0ACC0K4K6</accession>
<evidence type="ECO:0000313" key="2">
    <source>
        <dbReference type="Proteomes" id="UP001064048"/>
    </source>
</evidence>
<reference evidence="1 2" key="1">
    <citation type="journal article" date="2022" name="Genome Biol. Evol.">
        <title>The Spruce Budworm Genome: Reconstructing the Evolutionary History of Antifreeze Proteins.</title>
        <authorList>
            <person name="Beliveau C."/>
            <person name="Gagne P."/>
            <person name="Picq S."/>
            <person name="Vernygora O."/>
            <person name="Keeling C.I."/>
            <person name="Pinkney K."/>
            <person name="Doucet D."/>
            <person name="Wen F."/>
            <person name="Johnston J.S."/>
            <person name="Maaroufi H."/>
            <person name="Boyle B."/>
            <person name="Laroche J."/>
            <person name="Dewar K."/>
            <person name="Juretic N."/>
            <person name="Blackburn G."/>
            <person name="Nisole A."/>
            <person name="Brunet B."/>
            <person name="Brandao M."/>
            <person name="Lumley L."/>
            <person name="Duan J."/>
            <person name="Quan G."/>
            <person name="Lucarotti C.J."/>
            <person name="Roe A.D."/>
            <person name="Sperling F.A.H."/>
            <person name="Levesque R.C."/>
            <person name="Cusson M."/>
        </authorList>
    </citation>
    <scope>NUCLEOTIDE SEQUENCE [LARGE SCALE GENOMIC DNA]</scope>
    <source>
        <strain evidence="1">Glfc:IPQL:Cfum</strain>
    </source>
</reference>
<protein>
    <submittedName>
        <fullName evidence="1">Uncharacterized protein</fullName>
    </submittedName>
</protein>
<keyword evidence="2" id="KW-1185">Reference proteome</keyword>
<proteinExistence type="predicted"/>
<name>A0ACC0K4K6_CHOFU</name>
<comment type="caution">
    <text evidence="1">The sequence shown here is derived from an EMBL/GenBank/DDBJ whole genome shotgun (WGS) entry which is preliminary data.</text>
</comment>
<sequence length="698" mass="77792">MPPKPTHPKPKQTTRGPRPAPMSKPATSKPLRDLVLEKETAAAAAANPLLTPPPQDPDAIADMEKIQSYVGPRSTPASPKTDEGDMSDSSVISMSPGTHLSRKSLLMGPGRKGPGIEMDHATKLANTMLQEGKTALELAGNMKRECKVKCLDCLQVLYETALSLSDSRSRHKYNLERERARNAHEIVRLERLHAREMVEVREKVVVGLEQILEVSVRTAKQTDSVRNWLGYETETPFKTIGEIRDSVEEVMTAVTKLGSGTDSSDSAQVKRVEEDVSRLHLQVTQVSNQLDEMRKTLDKLANASARIPQTIEGLMPIVKEASEETPRENGAAEAITNLARKIDLLTATTEELKALGARELQPTMPEPAEFETEFRERLEAISSDMRCLTEEVRSESRRPVAPPSTLNTELALAELKDSVDAMGREVAQRCQSGPVTYAQVLKGRKGPPIPNNNHTVIVSSKDPTKTSEGVLLELDKAVSAQTTGMRLEGVRKARNQKVVVNCASQNDLELLRKAAEGKLNAEYPRMKNPLVCIRDVLNYHKDEDLPQMLLAQNKHLLSDLKIEASDLKLRYRKRARNPLCCHPVFELPPAAWKRLVEAEKVYIGLQRQKVEDQSPLVQCTRCLAYGHTKTLCREVSTNCRFCLHCHGPQKCPQEQPVCINCTRAGRDQAEAQHEAFSQECRERQKWDALARSRIAYCC</sequence>
<evidence type="ECO:0000313" key="1">
    <source>
        <dbReference type="EMBL" id="KAI8431392.1"/>
    </source>
</evidence>
<organism evidence="1 2">
    <name type="scientific">Choristoneura fumiferana</name>
    <name type="common">Spruce budworm moth</name>
    <name type="synonym">Archips fumiferana</name>
    <dbReference type="NCBI Taxonomy" id="7141"/>
    <lineage>
        <taxon>Eukaryota</taxon>
        <taxon>Metazoa</taxon>
        <taxon>Ecdysozoa</taxon>
        <taxon>Arthropoda</taxon>
        <taxon>Hexapoda</taxon>
        <taxon>Insecta</taxon>
        <taxon>Pterygota</taxon>
        <taxon>Neoptera</taxon>
        <taxon>Endopterygota</taxon>
        <taxon>Lepidoptera</taxon>
        <taxon>Glossata</taxon>
        <taxon>Ditrysia</taxon>
        <taxon>Tortricoidea</taxon>
        <taxon>Tortricidae</taxon>
        <taxon>Tortricinae</taxon>
        <taxon>Choristoneura</taxon>
    </lineage>
</organism>
<dbReference type="EMBL" id="CM046130">
    <property type="protein sequence ID" value="KAI8431392.1"/>
    <property type="molecule type" value="Genomic_DNA"/>
</dbReference>
<dbReference type="Proteomes" id="UP001064048">
    <property type="component" value="Chromosome 30"/>
</dbReference>